<gene>
    <name evidence="3" type="ORF">PPYR_13663</name>
</gene>
<evidence type="ECO:0000256" key="1">
    <source>
        <dbReference type="SAM" id="MobiDB-lite"/>
    </source>
</evidence>
<name>A0A5N4A9P9_PHOPY</name>
<keyword evidence="4" id="KW-1185">Reference proteome</keyword>
<sequence length="120" mass="13439">MKTVIFVLTVIFTTVTVTKAQCRCPEGYTPQRISGREYMCAGIRTRDLKPCNEAVPSPPTCVCKNDANSIITDSSGTWCVIMKRGEEAARWQCENWREREGLLPSNPSYSSPSIPSYSRL</sequence>
<evidence type="ECO:0008006" key="5">
    <source>
        <dbReference type="Google" id="ProtNLM"/>
    </source>
</evidence>
<evidence type="ECO:0000256" key="2">
    <source>
        <dbReference type="SAM" id="SignalP"/>
    </source>
</evidence>
<feature type="compositionally biased region" description="Low complexity" evidence="1">
    <location>
        <begin position="104"/>
        <end position="120"/>
    </location>
</feature>
<proteinExistence type="predicted"/>
<dbReference type="AlphaFoldDB" id="A0A5N4A9P9"/>
<dbReference type="InParanoid" id="A0A5N4A9P9"/>
<evidence type="ECO:0000313" key="3">
    <source>
        <dbReference type="EMBL" id="KAB0794043.1"/>
    </source>
</evidence>
<feature type="chain" id="PRO_5024404396" description="Thyroglobulin type-1 domain-containing protein" evidence="2">
    <location>
        <begin position="21"/>
        <end position="120"/>
    </location>
</feature>
<accession>A0A5N4A9P9</accession>
<comment type="caution">
    <text evidence="3">The sequence shown here is derived from an EMBL/GenBank/DDBJ whole genome shotgun (WGS) entry which is preliminary data.</text>
</comment>
<feature type="signal peptide" evidence="2">
    <location>
        <begin position="1"/>
        <end position="20"/>
    </location>
</feature>
<dbReference type="Proteomes" id="UP000327044">
    <property type="component" value="Unassembled WGS sequence"/>
</dbReference>
<reference evidence="3 4" key="1">
    <citation type="journal article" date="2018" name="Elife">
        <title>Firefly genomes illuminate parallel origins of bioluminescence in beetles.</title>
        <authorList>
            <person name="Fallon T.R."/>
            <person name="Lower S.E."/>
            <person name="Chang C.H."/>
            <person name="Bessho-Uehara M."/>
            <person name="Martin G.J."/>
            <person name="Bewick A.J."/>
            <person name="Behringer M."/>
            <person name="Debat H.J."/>
            <person name="Wong I."/>
            <person name="Day J.C."/>
            <person name="Suvorov A."/>
            <person name="Silva C.J."/>
            <person name="Stanger-Hall K.F."/>
            <person name="Hall D.W."/>
            <person name="Schmitz R.J."/>
            <person name="Nelson D.R."/>
            <person name="Lewis S.M."/>
            <person name="Shigenobu S."/>
            <person name="Bybee S.M."/>
            <person name="Larracuente A.M."/>
            <person name="Oba Y."/>
            <person name="Weng J.K."/>
        </authorList>
    </citation>
    <scope>NUCLEOTIDE SEQUENCE [LARGE SCALE GENOMIC DNA]</scope>
    <source>
        <strain evidence="3">1611_PpyrPB1</strain>
        <tissue evidence="3">Whole body</tissue>
    </source>
</reference>
<organism evidence="3 4">
    <name type="scientific">Photinus pyralis</name>
    <name type="common">Common eastern firefly</name>
    <name type="synonym">Lampyris pyralis</name>
    <dbReference type="NCBI Taxonomy" id="7054"/>
    <lineage>
        <taxon>Eukaryota</taxon>
        <taxon>Metazoa</taxon>
        <taxon>Ecdysozoa</taxon>
        <taxon>Arthropoda</taxon>
        <taxon>Hexapoda</taxon>
        <taxon>Insecta</taxon>
        <taxon>Pterygota</taxon>
        <taxon>Neoptera</taxon>
        <taxon>Endopterygota</taxon>
        <taxon>Coleoptera</taxon>
        <taxon>Polyphaga</taxon>
        <taxon>Elateriformia</taxon>
        <taxon>Elateroidea</taxon>
        <taxon>Lampyridae</taxon>
        <taxon>Lampyrinae</taxon>
        <taxon>Photinus</taxon>
    </lineage>
</organism>
<feature type="region of interest" description="Disordered" evidence="1">
    <location>
        <begin position="101"/>
        <end position="120"/>
    </location>
</feature>
<protein>
    <recommendedName>
        <fullName evidence="5">Thyroglobulin type-1 domain-containing protein</fullName>
    </recommendedName>
</protein>
<evidence type="ECO:0000313" key="4">
    <source>
        <dbReference type="Proteomes" id="UP000327044"/>
    </source>
</evidence>
<keyword evidence="2" id="KW-0732">Signal</keyword>
<dbReference type="EMBL" id="VVIM01000009">
    <property type="protein sequence ID" value="KAB0794043.1"/>
    <property type="molecule type" value="Genomic_DNA"/>
</dbReference>